<keyword evidence="1" id="KW-1133">Transmembrane helix</keyword>
<keyword evidence="1" id="KW-0472">Membrane</keyword>
<keyword evidence="3" id="KW-1185">Reference proteome</keyword>
<dbReference type="AlphaFoldDB" id="A0A0M0K8B6"/>
<dbReference type="Proteomes" id="UP000037460">
    <property type="component" value="Unassembled WGS sequence"/>
</dbReference>
<evidence type="ECO:0000313" key="3">
    <source>
        <dbReference type="Proteomes" id="UP000037460"/>
    </source>
</evidence>
<proteinExistence type="predicted"/>
<protein>
    <submittedName>
        <fullName evidence="2">Uncharacterized protein</fullName>
    </submittedName>
</protein>
<keyword evidence="1" id="KW-0812">Transmembrane</keyword>
<dbReference type="InterPro" id="IPR021134">
    <property type="entry name" value="Bestrophin-like"/>
</dbReference>
<dbReference type="EMBL" id="JWZX01001070">
    <property type="protein sequence ID" value="KOO34852.1"/>
    <property type="molecule type" value="Genomic_DNA"/>
</dbReference>
<dbReference type="Pfam" id="PF01062">
    <property type="entry name" value="Bestrophin"/>
    <property type="match status" value="1"/>
</dbReference>
<feature type="transmembrane region" description="Helical" evidence="1">
    <location>
        <begin position="256"/>
        <end position="278"/>
    </location>
</feature>
<feature type="transmembrane region" description="Helical" evidence="1">
    <location>
        <begin position="218"/>
        <end position="244"/>
    </location>
</feature>
<reference evidence="3" key="1">
    <citation type="journal article" date="2015" name="PLoS Genet.">
        <title>Genome Sequence and Transcriptome Analyses of Chrysochromulina tobin: Metabolic Tools for Enhanced Algal Fitness in the Prominent Order Prymnesiales (Haptophyceae).</title>
        <authorList>
            <person name="Hovde B.T."/>
            <person name="Deodato C.R."/>
            <person name="Hunsperger H.M."/>
            <person name="Ryken S.A."/>
            <person name="Yost W."/>
            <person name="Jha R.K."/>
            <person name="Patterson J."/>
            <person name="Monnat R.J. Jr."/>
            <person name="Barlow S.B."/>
            <person name="Starkenburg S.R."/>
            <person name="Cattolico R.A."/>
        </authorList>
    </citation>
    <scope>NUCLEOTIDE SEQUENCE</scope>
    <source>
        <strain evidence="3">CCMP291</strain>
    </source>
</reference>
<dbReference type="OrthoDB" id="409799at2759"/>
<organism evidence="2 3">
    <name type="scientific">Chrysochromulina tobinii</name>
    <dbReference type="NCBI Taxonomy" id="1460289"/>
    <lineage>
        <taxon>Eukaryota</taxon>
        <taxon>Haptista</taxon>
        <taxon>Haptophyta</taxon>
        <taxon>Prymnesiophyceae</taxon>
        <taxon>Prymnesiales</taxon>
        <taxon>Chrysochromulinaceae</taxon>
        <taxon>Chrysochromulina</taxon>
    </lineage>
</organism>
<feature type="transmembrane region" description="Helical" evidence="1">
    <location>
        <begin position="34"/>
        <end position="52"/>
    </location>
</feature>
<accession>A0A0M0K8B6</accession>
<sequence length="357" mass="39280">MLVLFHVSLSSSLAVGYFFIPLGSAEFTLGLKDFVDVCITGIIFLLSGFVSVMMGRWTAFRRDCLCNLHSALVNQSMYAASIWPKRTPVHREARALVVRYSLLIYNLLFLEARMTDFPFGRHRNMDDAVADLVRMKLLLEPEHRALAGLPVPSAIVVGWLCRFWEEVMNKESPLECSTSFARNADPGRYTVIFTRVFQARDAITLCHTYMQTQIPYGYIHLIICLVHASCLANSIFCGIQFGILLQNASTRGSDELISVVVPLVIVRMLRVMLVPLLLDGLICVGTVIAMPMGTDTDDFPAGAFVECLEDECLSVGAALEAWQPDAHLLTKKGGVAPDMGLAVANEADVSKPAQASG</sequence>
<comment type="caution">
    <text evidence="2">The sequence shown here is derived from an EMBL/GenBank/DDBJ whole genome shotgun (WGS) entry which is preliminary data.</text>
</comment>
<dbReference type="GO" id="GO:0005254">
    <property type="term" value="F:chloride channel activity"/>
    <property type="evidence" value="ECO:0007669"/>
    <property type="project" value="InterPro"/>
</dbReference>
<evidence type="ECO:0000313" key="2">
    <source>
        <dbReference type="EMBL" id="KOO34852.1"/>
    </source>
</evidence>
<name>A0A0M0K8B6_9EUKA</name>
<evidence type="ECO:0000256" key="1">
    <source>
        <dbReference type="SAM" id="Phobius"/>
    </source>
</evidence>
<gene>
    <name evidence="2" type="ORF">Ctob_009688</name>
</gene>